<feature type="compositionally biased region" description="Acidic residues" evidence="12">
    <location>
        <begin position="212"/>
        <end position="222"/>
    </location>
</feature>
<comment type="subunit">
    <text evidence="3 10">Homodimer.</text>
</comment>
<dbReference type="RefSeq" id="WP_198882744.1">
    <property type="nucleotide sequence ID" value="NZ_JAEKJA010000011.1"/>
</dbReference>
<evidence type="ECO:0000313" key="13">
    <source>
        <dbReference type="EMBL" id="MBJ3776839.1"/>
    </source>
</evidence>
<protein>
    <recommendedName>
        <fullName evidence="8 10">Protein GrpE</fullName>
    </recommendedName>
    <alternativeName>
        <fullName evidence="9 10">HSP-70 cofactor</fullName>
    </alternativeName>
</protein>
<evidence type="ECO:0000256" key="11">
    <source>
        <dbReference type="RuleBase" id="RU004478"/>
    </source>
</evidence>
<proteinExistence type="inferred from homology"/>
<dbReference type="InterPro" id="IPR013805">
    <property type="entry name" value="GrpE_CC"/>
</dbReference>
<dbReference type="EMBL" id="JAEKJA010000011">
    <property type="protein sequence ID" value="MBJ3776839.1"/>
    <property type="molecule type" value="Genomic_DNA"/>
</dbReference>
<evidence type="ECO:0000256" key="1">
    <source>
        <dbReference type="ARBA" id="ARBA00004496"/>
    </source>
</evidence>
<dbReference type="HAMAP" id="MF_01151">
    <property type="entry name" value="GrpE"/>
    <property type="match status" value="1"/>
</dbReference>
<comment type="similarity">
    <text evidence="2 10 11">Belongs to the GrpE family.</text>
</comment>
<comment type="function">
    <text evidence="7 10">Participates actively in the response to hyperosmotic and heat shock by preventing the aggregation of stress-denatured proteins, in association with DnaK and GrpE. It is the nucleotide exchange factor for DnaK and may function as a thermosensor. Unfolded proteins bind initially to DnaJ; upon interaction with the DnaJ-bound protein, DnaK hydrolyzes its bound ATP, resulting in the formation of a stable complex. GrpE releases ADP from DnaK; ATP binding to DnaK triggers the release of the substrate protein, thus completing the reaction cycle. Several rounds of ATP-dependent interactions between DnaJ, DnaK and GrpE are required for fully efficient folding.</text>
</comment>
<dbReference type="SUPFAM" id="SSF58014">
    <property type="entry name" value="Coiled-coil domain of nucleotide exchange factor GrpE"/>
    <property type="match status" value="1"/>
</dbReference>
<evidence type="ECO:0000256" key="4">
    <source>
        <dbReference type="ARBA" id="ARBA00022490"/>
    </source>
</evidence>
<keyword evidence="4 10" id="KW-0963">Cytoplasm</keyword>
<accession>A0A934IHK0</accession>
<reference evidence="13" key="1">
    <citation type="submission" date="2020-12" db="EMBL/GenBank/DDBJ databases">
        <title>Bacterial taxonomy.</title>
        <authorList>
            <person name="Pan X."/>
        </authorList>
    </citation>
    <scope>NUCLEOTIDE SEQUENCE</scope>
    <source>
        <strain evidence="13">B2012</strain>
    </source>
</reference>
<keyword evidence="14" id="KW-1185">Reference proteome</keyword>
<evidence type="ECO:0000256" key="10">
    <source>
        <dbReference type="HAMAP-Rule" id="MF_01151"/>
    </source>
</evidence>
<dbReference type="AlphaFoldDB" id="A0A934IHK0"/>
<dbReference type="GO" id="GO:0051087">
    <property type="term" value="F:protein-folding chaperone binding"/>
    <property type="evidence" value="ECO:0007669"/>
    <property type="project" value="InterPro"/>
</dbReference>
<dbReference type="Gene3D" id="3.90.20.20">
    <property type="match status" value="1"/>
</dbReference>
<dbReference type="CDD" id="cd00446">
    <property type="entry name" value="GrpE"/>
    <property type="match status" value="1"/>
</dbReference>
<comment type="caution">
    <text evidence="13">The sequence shown here is derived from an EMBL/GenBank/DDBJ whole genome shotgun (WGS) entry which is preliminary data.</text>
</comment>
<dbReference type="PRINTS" id="PR00773">
    <property type="entry name" value="GRPEPROTEIN"/>
</dbReference>
<dbReference type="FunFam" id="2.30.22.10:FF:000001">
    <property type="entry name" value="Protein GrpE"/>
    <property type="match status" value="1"/>
</dbReference>
<dbReference type="GO" id="GO:0006457">
    <property type="term" value="P:protein folding"/>
    <property type="evidence" value="ECO:0007669"/>
    <property type="project" value="InterPro"/>
</dbReference>
<name>A0A934IHK0_9HYPH</name>
<feature type="region of interest" description="Disordered" evidence="12">
    <location>
        <begin position="198"/>
        <end position="222"/>
    </location>
</feature>
<dbReference type="SUPFAM" id="SSF51064">
    <property type="entry name" value="Head domain of nucleotide exchange factor GrpE"/>
    <property type="match status" value="1"/>
</dbReference>
<dbReference type="InterPro" id="IPR000740">
    <property type="entry name" value="GrpE"/>
</dbReference>
<dbReference type="PANTHER" id="PTHR21237:SF23">
    <property type="entry name" value="GRPE PROTEIN HOMOLOG, MITOCHONDRIAL"/>
    <property type="match status" value="1"/>
</dbReference>
<dbReference type="GO" id="GO:0051082">
    <property type="term" value="F:unfolded protein binding"/>
    <property type="evidence" value="ECO:0007669"/>
    <property type="project" value="TreeGrafter"/>
</dbReference>
<dbReference type="GO" id="GO:0005737">
    <property type="term" value="C:cytoplasm"/>
    <property type="evidence" value="ECO:0007669"/>
    <property type="project" value="UniProtKB-SubCell"/>
</dbReference>
<evidence type="ECO:0000256" key="8">
    <source>
        <dbReference type="ARBA" id="ARBA00072274"/>
    </source>
</evidence>
<evidence type="ECO:0000256" key="5">
    <source>
        <dbReference type="ARBA" id="ARBA00023016"/>
    </source>
</evidence>
<evidence type="ECO:0000313" key="14">
    <source>
        <dbReference type="Proteomes" id="UP000609531"/>
    </source>
</evidence>
<keyword evidence="6 10" id="KW-0143">Chaperone</keyword>
<feature type="region of interest" description="Disordered" evidence="12">
    <location>
        <begin position="1"/>
        <end position="41"/>
    </location>
</feature>
<dbReference type="Gene3D" id="2.30.22.10">
    <property type="entry name" value="Head domain of nucleotide exchange factor GrpE"/>
    <property type="match status" value="1"/>
</dbReference>
<evidence type="ECO:0000256" key="9">
    <source>
        <dbReference type="ARBA" id="ARBA00076414"/>
    </source>
</evidence>
<dbReference type="GO" id="GO:0000774">
    <property type="term" value="F:adenyl-nucleotide exchange factor activity"/>
    <property type="evidence" value="ECO:0007669"/>
    <property type="project" value="InterPro"/>
</dbReference>
<dbReference type="InterPro" id="IPR009012">
    <property type="entry name" value="GrpE_head"/>
</dbReference>
<comment type="subcellular location">
    <subcellularLocation>
        <location evidence="1 10">Cytoplasm</location>
    </subcellularLocation>
</comment>
<organism evidence="13 14">
    <name type="scientific">Acuticoccus mangrovi</name>
    <dbReference type="NCBI Taxonomy" id="2796142"/>
    <lineage>
        <taxon>Bacteria</taxon>
        <taxon>Pseudomonadati</taxon>
        <taxon>Pseudomonadota</taxon>
        <taxon>Alphaproteobacteria</taxon>
        <taxon>Hyphomicrobiales</taxon>
        <taxon>Amorphaceae</taxon>
        <taxon>Acuticoccus</taxon>
    </lineage>
</organism>
<keyword evidence="5 10" id="KW-0346">Stress response</keyword>
<dbReference type="Proteomes" id="UP000609531">
    <property type="component" value="Unassembled WGS sequence"/>
</dbReference>
<dbReference type="Pfam" id="PF01025">
    <property type="entry name" value="GrpE"/>
    <property type="match status" value="1"/>
</dbReference>
<evidence type="ECO:0000256" key="2">
    <source>
        <dbReference type="ARBA" id="ARBA00009054"/>
    </source>
</evidence>
<evidence type="ECO:0000256" key="3">
    <source>
        <dbReference type="ARBA" id="ARBA00011738"/>
    </source>
</evidence>
<evidence type="ECO:0000256" key="6">
    <source>
        <dbReference type="ARBA" id="ARBA00023186"/>
    </source>
</evidence>
<sequence length="222" mass="23986">MADDNKPSASKDAQVGDTLVPDAAEIMGETAAPADDASSETALLDQLEELRREYDEMRQSMLRALAETENVRRRAQRDVSDARQYAVTSFARDLLNVADNFKRAMQAAEGIDDGQIPAELKGVFEGVTMTERELASVMERHGITSIDPVGQRFDPNRHQAMFEVENPDVAHGTIVQVVQTGSMIGDRVLRPAMVGIAKGGPKASEAQKEAAADDAGESGERG</sequence>
<dbReference type="NCBIfam" id="NF010739">
    <property type="entry name" value="PRK14141.1"/>
    <property type="match status" value="1"/>
</dbReference>
<evidence type="ECO:0000256" key="7">
    <source>
        <dbReference type="ARBA" id="ARBA00053401"/>
    </source>
</evidence>
<dbReference type="GO" id="GO:0042803">
    <property type="term" value="F:protein homodimerization activity"/>
    <property type="evidence" value="ECO:0007669"/>
    <property type="project" value="InterPro"/>
</dbReference>
<gene>
    <name evidence="10 13" type="primary">grpE</name>
    <name evidence="13" type="ORF">JCR33_14125</name>
</gene>
<dbReference type="NCBIfam" id="NF010738">
    <property type="entry name" value="PRK14140.1"/>
    <property type="match status" value="1"/>
</dbReference>
<evidence type="ECO:0000256" key="12">
    <source>
        <dbReference type="SAM" id="MobiDB-lite"/>
    </source>
</evidence>
<dbReference type="PANTHER" id="PTHR21237">
    <property type="entry name" value="GRPE PROTEIN"/>
    <property type="match status" value="1"/>
</dbReference>